<evidence type="ECO:0000313" key="1">
    <source>
        <dbReference type="EMBL" id="KAF6019740.1"/>
    </source>
</evidence>
<sequence length="83" mass="9126">MAAVSAIGQDYCSKYLSQFSAASNPANKYGLDMDGHSTLGVEYDKLYSSIPYYNPATAAYGHPQDDCSAMLWLVFFNTDTNNH</sequence>
<accession>A0A7J7J0N7</accession>
<name>A0A7J7J0N7_BUGNE</name>
<dbReference type="EMBL" id="VXIV02003214">
    <property type="protein sequence ID" value="KAF6019740.1"/>
    <property type="molecule type" value="Genomic_DNA"/>
</dbReference>
<evidence type="ECO:0000313" key="2">
    <source>
        <dbReference type="Proteomes" id="UP000593567"/>
    </source>
</evidence>
<gene>
    <name evidence="1" type="ORF">EB796_021968</name>
</gene>
<dbReference type="AlphaFoldDB" id="A0A7J7J0N7"/>
<keyword evidence="2" id="KW-1185">Reference proteome</keyword>
<dbReference type="Proteomes" id="UP000593567">
    <property type="component" value="Unassembled WGS sequence"/>
</dbReference>
<organism evidence="1 2">
    <name type="scientific">Bugula neritina</name>
    <name type="common">Brown bryozoan</name>
    <name type="synonym">Sertularia neritina</name>
    <dbReference type="NCBI Taxonomy" id="10212"/>
    <lineage>
        <taxon>Eukaryota</taxon>
        <taxon>Metazoa</taxon>
        <taxon>Spiralia</taxon>
        <taxon>Lophotrochozoa</taxon>
        <taxon>Bryozoa</taxon>
        <taxon>Gymnolaemata</taxon>
        <taxon>Cheilostomatida</taxon>
        <taxon>Flustrina</taxon>
        <taxon>Buguloidea</taxon>
        <taxon>Bugulidae</taxon>
        <taxon>Bugula</taxon>
    </lineage>
</organism>
<comment type="caution">
    <text evidence="1">The sequence shown here is derived from an EMBL/GenBank/DDBJ whole genome shotgun (WGS) entry which is preliminary data.</text>
</comment>
<reference evidence="1" key="1">
    <citation type="submission" date="2020-06" db="EMBL/GenBank/DDBJ databases">
        <title>Draft genome of Bugula neritina, a colonial animal packing powerful symbionts and potential medicines.</title>
        <authorList>
            <person name="Rayko M."/>
        </authorList>
    </citation>
    <scope>NUCLEOTIDE SEQUENCE [LARGE SCALE GENOMIC DNA]</scope>
    <source>
        <strain evidence="1">Kwan_BN1</strain>
    </source>
</reference>
<proteinExistence type="predicted"/>
<protein>
    <submittedName>
        <fullName evidence="1">Uncharacterized protein</fullName>
    </submittedName>
</protein>